<dbReference type="AlphaFoldDB" id="X1C1P6"/>
<comment type="caution">
    <text evidence="2">The sequence shown here is derived from an EMBL/GenBank/DDBJ whole genome shotgun (WGS) entry which is preliminary data.</text>
</comment>
<dbReference type="EMBL" id="BART01012942">
    <property type="protein sequence ID" value="GAG87272.1"/>
    <property type="molecule type" value="Genomic_DNA"/>
</dbReference>
<keyword evidence="1" id="KW-1133">Transmembrane helix</keyword>
<keyword evidence="1" id="KW-0812">Transmembrane</keyword>
<gene>
    <name evidence="2" type="ORF">S01H4_26738</name>
</gene>
<protein>
    <submittedName>
        <fullName evidence="2">Uncharacterized protein</fullName>
    </submittedName>
</protein>
<proteinExistence type="predicted"/>
<keyword evidence="1" id="KW-0472">Membrane</keyword>
<feature type="transmembrane region" description="Helical" evidence="1">
    <location>
        <begin position="6"/>
        <end position="26"/>
    </location>
</feature>
<reference evidence="2" key="1">
    <citation type="journal article" date="2014" name="Front. Microbiol.">
        <title>High frequency of phylogenetically diverse reductive dehalogenase-homologous genes in deep subseafloor sedimentary metagenomes.</title>
        <authorList>
            <person name="Kawai M."/>
            <person name="Futagami T."/>
            <person name="Toyoda A."/>
            <person name="Takaki Y."/>
            <person name="Nishi S."/>
            <person name="Hori S."/>
            <person name="Arai W."/>
            <person name="Tsubouchi T."/>
            <person name="Morono Y."/>
            <person name="Uchiyama I."/>
            <person name="Ito T."/>
            <person name="Fujiyama A."/>
            <person name="Inagaki F."/>
            <person name="Takami H."/>
        </authorList>
    </citation>
    <scope>NUCLEOTIDE SEQUENCE</scope>
    <source>
        <strain evidence="2">Expedition CK06-06</strain>
    </source>
</reference>
<feature type="non-terminal residue" evidence="2">
    <location>
        <position position="44"/>
    </location>
</feature>
<sequence>MSDITYFVGIVLALIAGIIVQIGVLIQKYIINKHSDDPKFIRSL</sequence>
<name>X1C1P6_9ZZZZ</name>
<accession>X1C1P6</accession>
<evidence type="ECO:0000313" key="2">
    <source>
        <dbReference type="EMBL" id="GAG87272.1"/>
    </source>
</evidence>
<evidence type="ECO:0000256" key="1">
    <source>
        <dbReference type="SAM" id="Phobius"/>
    </source>
</evidence>
<organism evidence="2">
    <name type="scientific">marine sediment metagenome</name>
    <dbReference type="NCBI Taxonomy" id="412755"/>
    <lineage>
        <taxon>unclassified sequences</taxon>
        <taxon>metagenomes</taxon>
        <taxon>ecological metagenomes</taxon>
    </lineage>
</organism>